<reference evidence="3" key="1">
    <citation type="submission" date="2020-06" db="EMBL/GenBank/DDBJ databases">
        <authorList>
            <consortium name="Plant Systems Biology data submission"/>
        </authorList>
    </citation>
    <scope>NUCLEOTIDE SEQUENCE</scope>
    <source>
        <strain evidence="3">D6</strain>
    </source>
</reference>
<gene>
    <name evidence="3" type="ORF">SEMRO_384_G131460.1</name>
</gene>
<dbReference type="Proteomes" id="UP001153069">
    <property type="component" value="Unassembled WGS sequence"/>
</dbReference>
<feature type="transmembrane region" description="Helical" evidence="2">
    <location>
        <begin position="149"/>
        <end position="170"/>
    </location>
</feature>
<dbReference type="EMBL" id="CAICTM010000383">
    <property type="protein sequence ID" value="CAB9509307.1"/>
    <property type="molecule type" value="Genomic_DNA"/>
</dbReference>
<keyword evidence="2" id="KW-0812">Transmembrane</keyword>
<sequence>MASSPPIWKSRENIQYTYLVWPMRFDLHACMRNDVRKCYAAVSNATLDALYHYYFQKELCPVGTAGENCELPCDPNHGSANARGVCVCESNKWTGVDCSLEVPENTNMIPPTLKWIAYTMLGINLAVMVLCAIWLFWQKDSTQVRISQPFFLALVLVGAPCRLHLVALFAKIRRVYGIFKSAATPGTARKISVTFQETIAVIGLVLLDIAQAKIGLILVRIIAALALACGDGVLPLLCGQKYPFQVFGIQVFEYCHDFQSSVACKNAPKVLTNNMMKHLNGTRNDLAVVLLIFGNLIYNAHFHLEAAEPEAVKAAIGQAIQSFSTTRESRRISRLSSQFTSTTAYSPGVNSSFQGSGQVSMNGSAHLFTNNQPTQILQQSDREKDPKRRSTNKNSSISSAKEITLTQERVGGEQLFVSAAWGTPTTAARFTPF</sequence>
<proteinExistence type="predicted"/>
<evidence type="ECO:0000256" key="1">
    <source>
        <dbReference type="SAM" id="MobiDB-lite"/>
    </source>
</evidence>
<evidence type="ECO:0000313" key="3">
    <source>
        <dbReference type="EMBL" id="CAB9509307.1"/>
    </source>
</evidence>
<keyword evidence="2" id="KW-1133">Transmembrane helix</keyword>
<keyword evidence="4" id="KW-1185">Reference proteome</keyword>
<name>A0A9N8HE05_9STRA</name>
<feature type="region of interest" description="Disordered" evidence="1">
    <location>
        <begin position="360"/>
        <end position="404"/>
    </location>
</feature>
<protein>
    <submittedName>
        <fullName evidence="3">Uncharacterized protein</fullName>
    </submittedName>
</protein>
<feature type="compositionally biased region" description="Polar residues" evidence="1">
    <location>
        <begin position="392"/>
        <end position="404"/>
    </location>
</feature>
<dbReference type="AlphaFoldDB" id="A0A9N8HE05"/>
<comment type="caution">
    <text evidence="3">The sequence shown here is derived from an EMBL/GenBank/DDBJ whole genome shotgun (WGS) entry which is preliminary data.</text>
</comment>
<feature type="transmembrane region" description="Helical" evidence="2">
    <location>
        <begin position="115"/>
        <end position="137"/>
    </location>
</feature>
<accession>A0A9N8HE05</accession>
<feature type="compositionally biased region" description="Polar residues" evidence="1">
    <location>
        <begin position="360"/>
        <end position="379"/>
    </location>
</feature>
<evidence type="ECO:0000256" key="2">
    <source>
        <dbReference type="SAM" id="Phobius"/>
    </source>
</evidence>
<evidence type="ECO:0000313" key="4">
    <source>
        <dbReference type="Proteomes" id="UP001153069"/>
    </source>
</evidence>
<keyword evidence="2" id="KW-0472">Membrane</keyword>
<organism evidence="3 4">
    <name type="scientific">Seminavis robusta</name>
    <dbReference type="NCBI Taxonomy" id="568900"/>
    <lineage>
        <taxon>Eukaryota</taxon>
        <taxon>Sar</taxon>
        <taxon>Stramenopiles</taxon>
        <taxon>Ochrophyta</taxon>
        <taxon>Bacillariophyta</taxon>
        <taxon>Bacillariophyceae</taxon>
        <taxon>Bacillariophycidae</taxon>
        <taxon>Naviculales</taxon>
        <taxon>Naviculaceae</taxon>
        <taxon>Seminavis</taxon>
    </lineage>
</organism>